<dbReference type="EMBL" id="CP045902">
    <property type="protein sequence ID" value="QQP38235.1"/>
    <property type="molecule type" value="Genomic_DNA"/>
</dbReference>
<evidence type="ECO:0000256" key="1">
    <source>
        <dbReference type="SAM" id="Phobius"/>
    </source>
</evidence>
<evidence type="ECO:0000313" key="3">
    <source>
        <dbReference type="Proteomes" id="UP000595437"/>
    </source>
</evidence>
<reference evidence="3" key="1">
    <citation type="submission" date="2021-01" db="EMBL/GenBank/DDBJ databases">
        <title>Caligus Genome Assembly.</title>
        <authorList>
            <person name="Gallardo-Escarate C."/>
        </authorList>
    </citation>
    <scope>NUCLEOTIDE SEQUENCE [LARGE SCALE GENOMIC DNA]</scope>
</reference>
<dbReference type="Proteomes" id="UP000595437">
    <property type="component" value="Chromosome 13"/>
</dbReference>
<name>A0A7T8GVH9_CALRO</name>
<gene>
    <name evidence="2" type="ORF">FKW44_018751</name>
</gene>
<dbReference type="AlphaFoldDB" id="A0A7T8GVH9"/>
<keyword evidence="1" id="KW-0812">Transmembrane</keyword>
<keyword evidence="1" id="KW-0472">Membrane</keyword>
<proteinExistence type="predicted"/>
<keyword evidence="3" id="KW-1185">Reference proteome</keyword>
<dbReference type="Gene3D" id="3.30.200.20">
    <property type="entry name" value="Phosphorylase Kinase, domain 1"/>
    <property type="match status" value="1"/>
</dbReference>
<accession>A0A7T8GVH9</accession>
<protein>
    <submittedName>
        <fullName evidence="2">Uncharacterized protein</fullName>
    </submittedName>
</protein>
<feature type="transmembrane region" description="Helical" evidence="1">
    <location>
        <begin position="19"/>
        <end position="37"/>
    </location>
</feature>
<sequence>MTCISDHKTCINACKKYSIRHNIILLIVLTLPFPLCFRLQRLEESLKDDAIPEAQKTEKRQQHAVKETEFLRLKRSRLGVEDFDPLKVRLVQKRDTGHVYAMKKRNKCPREGRTGHTRGSGSPMVVKMYYSFQIQLIFTLLWNSCPEVKKIIRTQLPIRALNNSS</sequence>
<organism evidence="2 3">
    <name type="scientific">Caligus rogercresseyi</name>
    <name type="common">Sea louse</name>
    <dbReference type="NCBI Taxonomy" id="217165"/>
    <lineage>
        <taxon>Eukaryota</taxon>
        <taxon>Metazoa</taxon>
        <taxon>Ecdysozoa</taxon>
        <taxon>Arthropoda</taxon>
        <taxon>Crustacea</taxon>
        <taxon>Multicrustacea</taxon>
        <taxon>Hexanauplia</taxon>
        <taxon>Copepoda</taxon>
        <taxon>Siphonostomatoida</taxon>
        <taxon>Caligidae</taxon>
        <taxon>Caligus</taxon>
    </lineage>
</organism>
<keyword evidence="1" id="KW-1133">Transmembrane helix</keyword>
<dbReference type="OrthoDB" id="3638488at2759"/>
<evidence type="ECO:0000313" key="2">
    <source>
        <dbReference type="EMBL" id="QQP38235.1"/>
    </source>
</evidence>